<comment type="caution">
    <text evidence="1">The sequence shown here is derived from an EMBL/GenBank/DDBJ whole genome shotgun (WGS) entry which is preliminary data.</text>
</comment>
<protein>
    <recommendedName>
        <fullName evidence="3">LysM domain-containing protein</fullName>
    </recommendedName>
</protein>
<proteinExistence type="predicted"/>
<dbReference type="EMBL" id="JBHRTA010000038">
    <property type="protein sequence ID" value="MFC3199335.1"/>
    <property type="molecule type" value="Genomic_DNA"/>
</dbReference>
<gene>
    <name evidence="1" type="ORF">ACFOET_17060</name>
</gene>
<dbReference type="RefSeq" id="WP_379024840.1">
    <property type="nucleotide sequence ID" value="NZ_JBHRTA010000038.1"/>
</dbReference>
<evidence type="ECO:0008006" key="3">
    <source>
        <dbReference type="Google" id="ProtNLM"/>
    </source>
</evidence>
<evidence type="ECO:0000313" key="2">
    <source>
        <dbReference type="Proteomes" id="UP001595526"/>
    </source>
</evidence>
<dbReference type="Proteomes" id="UP001595526">
    <property type="component" value="Unassembled WGS sequence"/>
</dbReference>
<reference evidence="2" key="1">
    <citation type="journal article" date="2019" name="Int. J. Syst. Evol. Microbiol.">
        <title>The Global Catalogue of Microorganisms (GCM) 10K type strain sequencing project: providing services to taxonomists for standard genome sequencing and annotation.</title>
        <authorList>
            <consortium name="The Broad Institute Genomics Platform"/>
            <consortium name="The Broad Institute Genome Sequencing Center for Infectious Disease"/>
            <person name="Wu L."/>
            <person name="Ma J."/>
        </authorList>
    </citation>
    <scope>NUCLEOTIDE SEQUENCE [LARGE SCALE GENOMIC DNA]</scope>
    <source>
        <strain evidence="2">KCTC 52416</strain>
    </source>
</reference>
<name>A0ABV7JML1_9SPHI</name>
<sequence length="123" mass="13748">MEQSLSLRPGIRECKSFCLILHGKQHMKFLLAIIGFITIASCQTGQREQALTQLDKKLAREVALKTVTKGDSVWHITTQHIWYNGEQIASKSDTIKTAVMPNTWDSADSSATLSEVPIYVTIQ</sequence>
<evidence type="ECO:0000313" key="1">
    <source>
        <dbReference type="EMBL" id="MFC3199335.1"/>
    </source>
</evidence>
<keyword evidence="2" id="KW-1185">Reference proteome</keyword>
<organism evidence="1 2">
    <name type="scientific">Parapedobacter deserti</name>
    <dbReference type="NCBI Taxonomy" id="1912957"/>
    <lineage>
        <taxon>Bacteria</taxon>
        <taxon>Pseudomonadati</taxon>
        <taxon>Bacteroidota</taxon>
        <taxon>Sphingobacteriia</taxon>
        <taxon>Sphingobacteriales</taxon>
        <taxon>Sphingobacteriaceae</taxon>
        <taxon>Parapedobacter</taxon>
    </lineage>
</organism>
<accession>A0ABV7JML1</accession>